<reference evidence="11 12" key="1">
    <citation type="submission" date="2019-03" db="EMBL/GenBank/DDBJ databases">
        <title>Genomic Encyclopedia of Type Strains, Phase IV (KMG-IV): sequencing the most valuable type-strain genomes for metagenomic binning, comparative biology and taxonomic classification.</title>
        <authorList>
            <person name="Goeker M."/>
        </authorList>
    </citation>
    <scope>NUCLEOTIDE SEQUENCE [LARGE SCALE GENOMIC DNA]</scope>
    <source>
        <strain evidence="11 12">DSM 11901</strain>
    </source>
</reference>
<dbReference type="SUPFAM" id="SSF54909">
    <property type="entry name" value="Dimeric alpha+beta barrel"/>
    <property type="match status" value="1"/>
</dbReference>
<evidence type="ECO:0000256" key="3">
    <source>
        <dbReference type="ARBA" id="ARBA00010882"/>
    </source>
</evidence>
<sequence length="96" mass="11031">MLFKVEMVVKLPVDMPVSQSDALKKTERELAQQLQASGKWRHLWRIAGQYANVSIFDVESNEELHQLLMSLPLYPYMAMDVTALCRHPSSIRDADL</sequence>
<evidence type="ECO:0000256" key="8">
    <source>
        <dbReference type="NCBIfam" id="TIGR03221"/>
    </source>
</evidence>
<proteinExistence type="inferred from homology"/>
<organism evidence="11 12">
    <name type="scientific">Aquabacterium commune</name>
    <dbReference type="NCBI Taxonomy" id="70586"/>
    <lineage>
        <taxon>Bacteria</taxon>
        <taxon>Pseudomonadati</taxon>
        <taxon>Pseudomonadota</taxon>
        <taxon>Betaproteobacteria</taxon>
        <taxon>Burkholderiales</taxon>
        <taxon>Aquabacterium</taxon>
    </lineage>
</organism>
<dbReference type="UniPathway" id="UPA00157">
    <property type="reaction ID" value="UER00260"/>
</dbReference>
<comment type="catalytic activity">
    <reaction evidence="1 9">
        <text>(S)-muconolactone = (4,5-dihydro-5-oxofuran-2-yl)-acetate</text>
        <dbReference type="Rhea" id="RHEA:12348"/>
        <dbReference type="ChEBI" id="CHEBI:58425"/>
        <dbReference type="ChEBI" id="CHEBI:58736"/>
        <dbReference type="EC" id="5.3.3.4"/>
    </reaction>
</comment>
<dbReference type="Gene3D" id="3.30.70.1060">
    <property type="entry name" value="Dimeric alpha+beta barrel"/>
    <property type="match status" value="1"/>
</dbReference>
<feature type="domain" description="Muconolactone isomerase" evidence="10">
    <location>
        <begin position="1"/>
        <end position="89"/>
    </location>
</feature>
<dbReference type="OrthoDB" id="2889526at2"/>
<keyword evidence="7 9" id="KW-0413">Isomerase</keyword>
<dbReference type="NCBIfam" id="TIGR03221">
    <property type="entry name" value="muco_delta"/>
    <property type="match status" value="1"/>
</dbReference>
<evidence type="ECO:0000256" key="1">
    <source>
        <dbReference type="ARBA" id="ARBA00001739"/>
    </source>
</evidence>
<evidence type="ECO:0000313" key="11">
    <source>
        <dbReference type="EMBL" id="TDP86107.1"/>
    </source>
</evidence>
<comment type="similarity">
    <text evidence="3 9">Belongs to the muconolactone Delta-isomerase family.</text>
</comment>
<keyword evidence="6 9" id="KW-0058">Aromatic hydrocarbons catabolism</keyword>
<protein>
    <recommendedName>
        <fullName evidence="5 8">Muconolactone Delta-isomerase</fullName>
        <shortName evidence="9">MIase</shortName>
        <ecNumber evidence="5 8">5.3.3.4</ecNumber>
    </recommendedName>
</protein>
<dbReference type="AlphaFoldDB" id="A0A4R6RJN9"/>
<evidence type="ECO:0000256" key="6">
    <source>
        <dbReference type="ARBA" id="ARBA00022797"/>
    </source>
</evidence>
<evidence type="ECO:0000313" key="12">
    <source>
        <dbReference type="Proteomes" id="UP000294593"/>
    </source>
</evidence>
<evidence type="ECO:0000256" key="2">
    <source>
        <dbReference type="ARBA" id="ARBA00005193"/>
    </source>
</evidence>
<dbReference type="Pfam" id="PF02426">
    <property type="entry name" value="MIase"/>
    <property type="match status" value="1"/>
</dbReference>
<comment type="subunit">
    <text evidence="4">Homodecamer.</text>
</comment>
<comment type="caution">
    <text evidence="11">The sequence shown here is derived from an EMBL/GenBank/DDBJ whole genome shotgun (WGS) entry which is preliminary data.</text>
</comment>
<name>A0A4R6RJN9_9BURK</name>
<evidence type="ECO:0000256" key="7">
    <source>
        <dbReference type="ARBA" id="ARBA00023235"/>
    </source>
</evidence>
<dbReference type="GO" id="GO:0016159">
    <property type="term" value="F:muconolactone delta-isomerase activity"/>
    <property type="evidence" value="ECO:0007669"/>
    <property type="project" value="UniProtKB-UniRule"/>
</dbReference>
<dbReference type="InterPro" id="IPR026029">
    <property type="entry name" value="MLI_dom"/>
</dbReference>
<evidence type="ECO:0000256" key="5">
    <source>
        <dbReference type="ARBA" id="ARBA00012070"/>
    </source>
</evidence>
<gene>
    <name evidence="11" type="ORF">EV672_102458</name>
</gene>
<dbReference type="InterPro" id="IPR003464">
    <property type="entry name" value="Muconolactone_d_Isoase"/>
</dbReference>
<evidence type="ECO:0000256" key="9">
    <source>
        <dbReference type="PIRNR" id="PIRNR001486"/>
    </source>
</evidence>
<comment type="pathway">
    <text evidence="2 9">Aromatic compound metabolism; beta-ketoadipate pathway; 5-oxo-4,5-dihydro-2-furylacetate from catechol: step 3/3.</text>
</comment>
<keyword evidence="12" id="KW-1185">Reference proteome</keyword>
<dbReference type="Proteomes" id="UP000294593">
    <property type="component" value="Unassembled WGS sequence"/>
</dbReference>
<evidence type="ECO:0000256" key="4">
    <source>
        <dbReference type="ARBA" id="ARBA00011365"/>
    </source>
</evidence>
<dbReference type="EC" id="5.3.3.4" evidence="5 8"/>
<dbReference type="PIRSF" id="PIRSF001486">
    <property type="entry name" value="CatC"/>
    <property type="match status" value="1"/>
</dbReference>
<evidence type="ECO:0000259" key="10">
    <source>
        <dbReference type="Pfam" id="PF02426"/>
    </source>
</evidence>
<accession>A0A4R6RJN9</accession>
<dbReference type="RefSeq" id="WP_133607252.1">
    <property type="nucleotide sequence ID" value="NZ_SNXW01000002.1"/>
</dbReference>
<dbReference type="EMBL" id="SNXW01000002">
    <property type="protein sequence ID" value="TDP86107.1"/>
    <property type="molecule type" value="Genomic_DNA"/>
</dbReference>
<dbReference type="InterPro" id="IPR011008">
    <property type="entry name" value="Dimeric_a/b-barrel"/>
</dbReference>
<dbReference type="GO" id="GO:0042952">
    <property type="term" value="P:beta-ketoadipate pathway"/>
    <property type="evidence" value="ECO:0007669"/>
    <property type="project" value="UniProtKB-UniRule"/>
</dbReference>